<evidence type="ECO:0000313" key="2">
    <source>
        <dbReference type="EMBL" id="CAA9285957.1"/>
    </source>
</evidence>
<accession>A0A6J4JS23</accession>
<feature type="non-terminal residue" evidence="2">
    <location>
        <position position="141"/>
    </location>
</feature>
<dbReference type="AlphaFoldDB" id="A0A6J4JS23"/>
<protein>
    <submittedName>
        <fullName evidence="2">Uncharacterized protein</fullName>
    </submittedName>
</protein>
<sequence>VLHPAHARRGALRGSAISRADPPPAEAGPARSRGDARADGRGARRQPAAGPEIRARAEPPLCRPAAGLGGALRHLGGGAARRCRAACPHPFRGRGGDESRAGLHLHQRRLRPPGTDRDGARAGARRPAAAGEARHQRRGRV</sequence>
<organism evidence="2">
    <name type="scientific">uncultured Craurococcus sp</name>
    <dbReference type="NCBI Taxonomy" id="1135998"/>
    <lineage>
        <taxon>Bacteria</taxon>
        <taxon>Pseudomonadati</taxon>
        <taxon>Pseudomonadota</taxon>
        <taxon>Alphaproteobacteria</taxon>
        <taxon>Acetobacterales</taxon>
        <taxon>Acetobacteraceae</taxon>
        <taxon>Craurococcus</taxon>
        <taxon>environmental samples</taxon>
    </lineage>
</organism>
<feature type="compositionally biased region" description="Low complexity" evidence="1">
    <location>
        <begin position="121"/>
        <end position="131"/>
    </location>
</feature>
<evidence type="ECO:0000256" key="1">
    <source>
        <dbReference type="SAM" id="MobiDB-lite"/>
    </source>
</evidence>
<dbReference type="EMBL" id="CADCTD010000178">
    <property type="protein sequence ID" value="CAA9285957.1"/>
    <property type="molecule type" value="Genomic_DNA"/>
</dbReference>
<name>A0A6J4JS23_9PROT</name>
<feature type="non-terminal residue" evidence="2">
    <location>
        <position position="1"/>
    </location>
</feature>
<feature type="region of interest" description="Disordered" evidence="1">
    <location>
        <begin position="88"/>
        <end position="141"/>
    </location>
</feature>
<reference evidence="2" key="1">
    <citation type="submission" date="2020-02" db="EMBL/GenBank/DDBJ databases">
        <authorList>
            <person name="Meier V. D."/>
        </authorList>
    </citation>
    <scope>NUCLEOTIDE SEQUENCE</scope>
    <source>
        <strain evidence="2">AVDCRST_MAG27</strain>
    </source>
</reference>
<proteinExistence type="predicted"/>
<feature type="compositionally biased region" description="Basic residues" evidence="1">
    <location>
        <begin position="1"/>
        <end position="11"/>
    </location>
</feature>
<feature type="region of interest" description="Disordered" evidence="1">
    <location>
        <begin position="1"/>
        <end position="61"/>
    </location>
</feature>
<gene>
    <name evidence="2" type="ORF">AVDCRST_MAG27-4490</name>
</gene>
<feature type="compositionally biased region" description="Basic and acidic residues" evidence="1">
    <location>
        <begin position="32"/>
        <end position="42"/>
    </location>
</feature>